<organism evidence="8 9">
    <name type="scientific">Citrullus colocynthis</name>
    <name type="common">colocynth</name>
    <dbReference type="NCBI Taxonomy" id="252529"/>
    <lineage>
        <taxon>Eukaryota</taxon>
        <taxon>Viridiplantae</taxon>
        <taxon>Streptophyta</taxon>
        <taxon>Embryophyta</taxon>
        <taxon>Tracheophyta</taxon>
        <taxon>Spermatophyta</taxon>
        <taxon>Magnoliopsida</taxon>
        <taxon>eudicotyledons</taxon>
        <taxon>Gunneridae</taxon>
        <taxon>Pentapetalae</taxon>
        <taxon>rosids</taxon>
        <taxon>fabids</taxon>
        <taxon>Cucurbitales</taxon>
        <taxon>Cucurbitaceae</taxon>
        <taxon>Benincaseae</taxon>
        <taxon>Citrullus</taxon>
    </lineage>
</organism>
<evidence type="ECO:0000256" key="1">
    <source>
        <dbReference type="ARBA" id="ARBA00022481"/>
    </source>
</evidence>
<dbReference type="InterPro" id="IPR036163">
    <property type="entry name" value="HMA_dom_sf"/>
</dbReference>
<dbReference type="InterPro" id="IPR006121">
    <property type="entry name" value="HMA_dom"/>
</dbReference>
<feature type="compositionally biased region" description="Polar residues" evidence="6">
    <location>
        <begin position="183"/>
        <end position="198"/>
    </location>
</feature>
<sequence length="293" mass="32161">MAVVCSEATASQPLRAQVWVLKVSIHCEGCKRKVKKVLQSIDGVYTTIIDSDQQKVTVTGNVSLETLTKRLGKAGKHAEIWPEKQAEKEKQLIKMLETNKGKGQENGRSPGTNKASAKKVEYKVSPVNNNREEQNEKSKNIGSSTKKPPAEEASPATDSKGNTTAHEGCSTDKSGEKKKTKGQRGNNNSDKPGSNPQNGHGPLNEDPDVGLRNVSPLAQQIYTGPKGYFFPTPILGLNYNAPHLGKGPEFLYHVPPIPYSYSNDQTENYEDQAKPQTYLDYFSEENAHGCFIM</sequence>
<dbReference type="Gene3D" id="3.30.70.100">
    <property type="match status" value="1"/>
</dbReference>
<gene>
    <name evidence="8" type="ORF">CITCOLO1_LOCUS10495</name>
</gene>
<evidence type="ECO:0000313" key="9">
    <source>
        <dbReference type="Proteomes" id="UP001642487"/>
    </source>
</evidence>
<keyword evidence="9" id="KW-1185">Reference proteome</keyword>
<protein>
    <recommendedName>
        <fullName evidence="7">HMA domain-containing protein</fullName>
    </recommendedName>
</protein>
<feature type="region of interest" description="Disordered" evidence="6">
    <location>
        <begin position="98"/>
        <end position="211"/>
    </location>
</feature>
<feature type="compositionally biased region" description="Basic and acidic residues" evidence="6">
    <location>
        <begin position="130"/>
        <end position="139"/>
    </location>
</feature>
<keyword evidence="2" id="KW-0479">Metal-binding</keyword>
<evidence type="ECO:0000256" key="4">
    <source>
        <dbReference type="ARBA" id="ARBA00023289"/>
    </source>
</evidence>
<evidence type="ECO:0000256" key="3">
    <source>
        <dbReference type="ARBA" id="ARBA00023288"/>
    </source>
</evidence>
<accession>A0ABP0YDQ7</accession>
<evidence type="ECO:0000256" key="2">
    <source>
        <dbReference type="ARBA" id="ARBA00022723"/>
    </source>
</evidence>
<name>A0ABP0YDQ7_9ROSI</name>
<evidence type="ECO:0000313" key="8">
    <source>
        <dbReference type="EMBL" id="CAK9318526.1"/>
    </source>
</evidence>
<reference evidence="8 9" key="1">
    <citation type="submission" date="2024-03" db="EMBL/GenBank/DDBJ databases">
        <authorList>
            <person name="Gkanogiannis A."/>
            <person name="Becerra Lopez-Lavalle L."/>
        </authorList>
    </citation>
    <scope>NUCLEOTIDE SEQUENCE [LARGE SCALE GENOMIC DNA]</scope>
</reference>
<comment type="similarity">
    <text evidence="5">Belongs to the HIPP family.</text>
</comment>
<dbReference type="PROSITE" id="PS50846">
    <property type="entry name" value="HMA_2"/>
    <property type="match status" value="1"/>
</dbReference>
<proteinExistence type="inferred from homology"/>
<dbReference type="Proteomes" id="UP001642487">
    <property type="component" value="Chromosome 3"/>
</dbReference>
<dbReference type="Pfam" id="PF00403">
    <property type="entry name" value="HMA"/>
    <property type="match status" value="1"/>
</dbReference>
<dbReference type="PANTHER" id="PTHR45868:SF86">
    <property type="entry name" value="HMA DOMAIN-CONTAINING PROTEIN"/>
    <property type="match status" value="1"/>
</dbReference>
<feature type="compositionally biased region" description="Polar residues" evidence="6">
    <location>
        <begin position="156"/>
        <end position="165"/>
    </location>
</feature>
<evidence type="ECO:0000259" key="7">
    <source>
        <dbReference type="PROSITE" id="PS50846"/>
    </source>
</evidence>
<dbReference type="SUPFAM" id="SSF55008">
    <property type="entry name" value="HMA, heavy metal-associated domain"/>
    <property type="match status" value="1"/>
</dbReference>
<keyword evidence="3" id="KW-0449">Lipoprotein</keyword>
<dbReference type="EMBL" id="OZ021737">
    <property type="protein sequence ID" value="CAK9318526.1"/>
    <property type="molecule type" value="Genomic_DNA"/>
</dbReference>
<dbReference type="CDD" id="cd00371">
    <property type="entry name" value="HMA"/>
    <property type="match status" value="1"/>
</dbReference>
<keyword evidence="1" id="KW-0488">Methylation</keyword>
<evidence type="ECO:0000256" key="5">
    <source>
        <dbReference type="ARBA" id="ARBA00024045"/>
    </source>
</evidence>
<keyword evidence="4" id="KW-0636">Prenylation</keyword>
<dbReference type="PANTHER" id="PTHR45868">
    <property type="entry name" value="HEAVY METAL-ASSOCIATED ISOPRENYLATED PLANT PROTEIN 33-RELATED"/>
    <property type="match status" value="1"/>
</dbReference>
<feature type="domain" description="HMA" evidence="7">
    <location>
        <begin position="16"/>
        <end position="79"/>
    </location>
</feature>
<feature type="compositionally biased region" description="Polar residues" evidence="6">
    <location>
        <begin position="106"/>
        <end position="115"/>
    </location>
</feature>
<evidence type="ECO:0000256" key="6">
    <source>
        <dbReference type="SAM" id="MobiDB-lite"/>
    </source>
</evidence>